<keyword evidence="1" id="KW-1133">Transmembrane helix</keyword>
<feature type="transmembrane region" description="Helical" evidence="1">
    <location>
        <begin position="31"/>
        <end position="50"/>
    </location>
</feature>
<name>A0A7G5FGC1_9CORY</name>
<keyword evidence="3" id="KW-1185">Reference proteome</keyword>
<accession>A0A7G5FGC1</accession>
<evidence type="ECO:0000313" key="2">
    <source>
        <dbReference type="EMBL" id="QMV85662.1"/>
    </source>
</evidence>
<organism evidence="2 3">
    <name type="scientific">Corynebacterium hindlerae</name>
    <dbReference type="NCBI Taxonomy" id="699041"/>
    <lineage>
        <taxon>Bacteria</taxon>
        <taxon>Bacillati</taxon>
        <taxon>Actinomycetota</taxon>
        <taxon>Actinomycetes</taxon>
        <taxon>Mycobacteriales</taxon>
        <taxon>Corynebacteriaceae</taxon>
        <taxon>Corynebacterium</taxon>
    </lineage>
</organism>
<dbReference type="RefSeq" id="WP_182386483.1">
    <property type="nucleotide sequence ID" value="NZ_CP059833.1"/>
</dbReference>
<keyword evidence="1" id="KW-0812">Transmembrane</keyword>
<dbReference type="AlphaFoldDB" id="A0A7G5FGC1"/>
<proteinExistence type="predicted"/>
<evidence type="ECO:0000256" key="1">
    <source>
        <dbReference type="SAM" id="Phobius"/>
    </source>
</evidence>
<gene>
    <name evidence="2" type="ORF">HW450_02655</name>
</gene>
<reference evidence="2 3" key="1">
    <citation type="submission" date="2020-07" db="EMBL/GenBank/DDBJ databases">
        <title>non toxigenic Corynebacterium sp. nov from a clinical source.</title>
        <authorList>
            <person name="Bernier A.-M."/>
            <person name="Bernard K."/>
        </authorList>
    </citation>
    <scope>NUCLEOTIDE SEQUENCE [LARGE SCALE GENOMIC DNA]</scope>
    <source>
        <strain evidence="3">NML 93-0612</strain>
    </source>
</reference>
<feature type="transmembrane region" description="Helical" evidence="1">
    <location>
        <begin position="56"/>
        <end position="76"/>
    </location>
</feature>
<protein>
    <submittedName>
        <fullName evidence="2">Uncharacterized protein</fullName>
    </submittedName>
</protein>
<evidence type="ECO:0000313" key="3">
    <source>
        <dbReference type="Proteomes" id="UP000515570"/>
    </source>
</evidence>
<dbReference type="EMBL" id="CP059833">
    <property type="protein sequence ID" value="QMV85662.1"/>
    <property type="molecule type" value="Genomic_DNA"/>
</dbReference>
<keyword evidence="1" id="KW-0472">Membrane</keyword>
<feature type="transmembrane region" description="Helical" evidence="1">
    <location>
        <begin position="119"/>
        <end position="143"/>
    </location>
</feature>
<dbReference type="Proteomes" id="UP000515570">
    <property type="component" value="Chromosome"/>
</dbReference>
<sequence length="160" mass="18183">MTINDHIIARAESFYTDEFERAQLHKSATAGMYWTNYLSLAMAPLLAWLLDGRQAYLSFLALIPISIGTFTSTKWLSRTVPHPKLSNFRHLWSWEWAFIVAVIVVWLASLISNNAGTPFYANGTVTGAIAGFVAVMLITPLYTGWLRKRDQRRLESELED</sequence>
<feature type="transmembrane region" description="Helical" evidence="1">
    <location>
        <begin position="96"/>
        <end position="113"/>
    </location>
</feature>